<evidence type="ECO:0000313" key="2">
    <source>
        <dbReference type="Proteomes" id="UP000011761"/>
    </source>
</evidence>
<dbReference type="HOGENOM" id="CLU_1562590_0_0_1"/>
<proteinExistence type="predicted"/>
<dbReference type="OrthoDB" id="2157530at2759"/>
<dbReference type="OMA" id="TGESAWH"/>
<protein>
    <submittedName>
        <fullName evidence="1">Uncharacterized protein</fullName>
    </submittedName>
</protein>
<evidence type="ECO:0000313" key="1">
    <source>
        <dbReference type="EMBL" id="EMC93296.1"/>
    </source>
</evidence>
<dbReference type="AlphaFoldDB" id="M2MA04"/>
<keyword evidence="2" id="KW-1185">Reference proteome</keyword>
<sequence>MCTCSSFNTGRFLVAVLSDNPHASYILRFTQSEVLSWRMMKTSPSACNIRGGRHVMLLLSHSAAFETSEPRDRVYALYRLHKMAGIVDFTPPYSMNIAGIYQLVTELVLRLKGDLDVLELMPHDPAEDLPSWFVGLSQQPPASLPVPTQTQKQRTRTETKLARHQFLASCI</sequence>
<accession>M2MA04</accession>
<dbReference type="RefSeq" id="XP_007679512.1">
    <property type="nucleotide sequence ID" value="XM_007681322.1"/>
</dbReference>
<reference evidence="1 2" key="1">
    <citation type="journal article" date="2012" name="PLoS Pathog.">
        <title>Diverse lifestyles and strategies of plant pathogenesis encoded in the genomes of eighteen Dothideomycetes fungi.</title>
        <authorList>
            <person name="Ohm R.A."/>
            <person name="Feau N."/>
            <person name="Henrissat B."/>
            <person name="Schoch C.L."/>
            <person name="Horwitz B.A."/>
            <person name="Barry K.W."/>
            <person name="Condon B.J."/>
            <person name="Copeland A.C."/>
            <person name="Dhillon B."/>
            <person name="Glaser F."/>
            <person name="Hesse C.N."/>
            <person name="Kosti I."/>
            <person name="LaButti K."/>
            <person name="Lindquist E.A."/>
            <person name="Lucas S."/>
            <person name="Salamov A.A."/>
            <person name="Bradshaw R.E."/>
            <person name="Ciuffetti L."/>
            <person name="Hamelin R.C."/>
            <person name="Kema G.H.J."/>
            <person name="Lawrence C."/>
            <person name="Scott J.A."/>
            <person name="Spatafora J.W."/>
            <person name="Turgeon B.G."/>
            <person name="de Wit P.J.G.M."/>
            <person name="Zhong S."/>
            <person name="Goodwin S.B."/>
            <person name="Grigoriev I.V."/>
        </authorList>
    </citation>
    <scope>NUCLEOTIDE SEQUENCE [LARGE SCALE GENOMIC DNA]</scope>
    <source>
        <strain evidence="1 2">UAMH 10762</strain>
    </source>
</reference>
<dbReference type="Proteomes" id="UP000011761">
    <property type="component" value="Unassembled WGS sequence"/>
</dbReference>
<dbReference type="EMBL" id="KB445560">
    <property type="protein sequence ID" value="EMC93296.1"/>
    <property type="molecule type" value="Genomic_DNA"/>
</dbReference>
<organism evidence="1 2">
    <name type="scientific">Baudoinia panamericana (strain UAMH 10762)</name>
    <name type="common">Angels' share fungus</name>
    <name type="synonym">Baudoinia compniacensis (strain UAMH 10762)</name>
    <dbReference type="NCBI Taxonomy" id="717646"/>
    <lineage>
        <taxon>Eukaryota</taxon>
        <taxon>Fungi</taxon>
        <taxon>Dikarya</taxon>
        <taxon>Ascomycota</taxon>
        <taxon>Pezizomycotina</taxon>
        <taxon>Dothideomycetes</taxon>
        <taxon>Dothideomycetidae</taxon>
        <taxon>Mycosphaerellales</taxon>
        <taxon>Teratosphaeriaceae</taxon>
        <taxon>Baudoinia</taxon>
    </lineage>
</organism>
<dbReference type="KEGG" id="bcom:BAUCODRAFT_235261"/>
<name>M2MA04_BAUPA</name>
<dbReference type="GeneID" id="19110044"/>
<gene>
    <name evidence="1" type="ORF">BAUCODRAFT_235261</name>
</gene>